<sequence>MGSTGTGQFGDYRKGSTDTKGLCDKELKNVELEEVGRLGYFNTYENVPAVGEKVVISDSLENGRIVVIIEHTGEKVGLFPTRYSYIPACIKQGFRYAGSVVYSTLKPFPKVVVDLNVE</sequence>
<feature type="compositionally biased region" description="Basic and acidic residues" evidence="1">
    <location>
        <begin position="11"/>
        <end position="20"/>
    </location>
</feature>
<dbReference type="EMBL" id="CP042875">
    <property type="protein sequence ID" value="QEF20282.1"/>
    <property type="molecule type" value="Genomic_DNA"/>
</dbReference>
<reference evidence="2" key="1">
    <citation type="submission" date="2019-08" db="EMBL/GenBank/DDBJ databases">
        <title>Antibiosis Participates in the Biocontrol of Bucillus cereus 0-9 Against Rice Sheath Blight.</title>
        <authorList>
            <person name="Wang G."/>
            <person name="Liu F."/>
        </authorList>
    </citation>
    <scope>NUCLEOTIDE SEQUENCE</scope>
    <source>
        <strain evidence="2">09</strain>
        <plasmid evidence="2">unnamed1</plasmid>
    </source>
</reference>
<dbReference type="RefSeq" id="WP_168455211.1">
    <property type="nucleotide sequence ID" value="NZ_CP042875.1"/>
</dbReference>
<name>A0A5B9HYV0_BACCE</name>
<gene>
    <name evidence="2" type="ORF">FRY47_28720</name>
</gene>
<organism evidence="2">
    <name type="scientific">Bacillus cereus</name>
    <dbReference type="NCBI Taxonomy" id="1396"/>
    <lineage>
        <taxon>Bacteria</taxon>
        <taxon>Bacillati</taxon>
        <taxon>Bacillota</taxon>
        <taxon>Bacilli</taxon>
        <taxon>Bacillales</taxon>
        <taxon>Bacillaceae</taxon>
        <taxon>Bacillus</taxon>
        <taxon>Bacillus cereus group</taxon>
    </lineage>
</organism>
<dbReference type="AlphaFoldDB" id="A0A5B9HYV0"/>
<proteinExistence type="predicted"/>
<accession>A0A5B9HYV0</accession>
<evidence type="ECO:0000256" key="1">
    <source>
        <dbReference type="SAM" id="MobiDB-lite"/>
    </source>
</evidence>
<geneLocation type="plasmid" evidence="2">
    <name>unnamed1</name>
</geneLocation>
<feature type="region of interest" description="Disordered" evidence="1">
    <location>
        <begin position="1"/>
        <end position="20"/>
    </location>
</feature>
<keyword evidence="2" id="KW-0614">Plasmid</keyword>
<protein>
    <submittedName>
        <fullName evidence="2">Uncharacterized protein</fullName>
    </submittedName>
</protein>
<evidence type="ECO:0000313" key="2">
    <source>
        <dbReference type="EMBL" id="QEF20282.1"/>
    </source>
</evidence>